<proteinExistence type="predicted"/>
<comment type="caution">
    <text evidence="2">The sequence shown here is derived from an EMBL/GenBank/DDBJ whole genome shotgun (WGS) entry which is preliminary data.</text>
</comment>
<dbReference type="Gene3D" id="3.90.70.10">
    <property type="entry name" value="Cysteine proteinases"/>
    <property type="match status" value="1"/>
</dbReference>
<dbReference type="EMBL" id="BARU01043024">
    <property type="protein sequence ID" value="GAH77375.1"/>
    <property type="molecule type" value="Genomic_DNA"/>
</dbReference>
<organism evidence="2">
    <name type="scientific">marine sediment metagenome</name>
    <dbReference type="NCBI Taxonomy" id="412755"/>
    <lineage>
        <taxon>unclassified sequences</taxon>
        <taxon>metagenomes</taxon>
        <taxon>ecological metagenomes</taxon>
    </lineage>
</organism>
<dbReference type="InterPro" id="IPR039564">
    <property type="entry name" value="Peptidase_C39-like"/>
</dbReference>
<evidence type="ECO:0000313" key="2">
    <source>
        <dbReference type="EMBL" id="GAH77375.1"/>
    </source>
</evidence>
<sequence>MPDVNSLVDLIGDGYPILVLQHYDESHNSGHFRVVIGYVKNGGISQLIVHDPWYSGYYAGPNVYIDYNIFVDLWTRYSNWALFICPWEITVSCSSLVVINSTFTMSANVEYIR</sequence>
<dbReference type="AlphaFoldDB" id="X1J771"/>
<gene>
    <name evidence="2" type="ORF">S03H2_65974</name>
</gene>
<protein>
    <recommendedName>
        <fullName evidence="1">Peptidase C39-like domain-containing protein</fullName>
    </recommendedName>
</protein>
<dbReference type="Pfam" id="PF13529">
    <property type="entry name" value="Peptidase_C39_2"/>
    <property type="match status" value="1"/>
</dbReference>
<evidence type="ECO:0000259" key="1">
    <source>
        <dbReference type="Pfam" id="PF13529"/>
    </source>
</evidence>
<reference evidence="2" key="1">
    <citation type="journal article" date="2014" name="Front. Microbiol.">
        <title>High frequency of phylogenetically diverse reductive dehalogenase-homologous genes in deep subseafloor sedimentary metagenomes.</title>
        <authorList>
            <person name="Kawai M."/>
            <person name="Futagami T."/>
            <person name="Toyoda A."/>
            <person name="Takaki Y."/>
            <person name="Nishi S."/>
            <person name="Hori S."/>
            <person name="Arai W."/>
            <person name="Tsubouchi T."/>
            <person name="Morono Y."/>
            <person name="Uchiyama I."/>
            <person name="Ito T."/>
            <person name="Fujiyama A."/>
            <person name="Inagaki F."/>
            <person name="Takami H."/>
        </authorList>
    </citation>
    <scope>NUCLEOTIDE SEQUENCE</scope>
    <source>
        <strain evidence="2">Expedition CK06-06</strain>
    </source>
</reference>
<accession>X1J771</accession>
<name>X1J771_9ZZZZ</name>
<feature type="non-terminal residue" evidence="2">
    <location>
        <position position="113"/>
    </location>
</feature>
<feature type="domain" description="Peptidase C39-like" evidence="1">
    <location>
        <begin position="3"/>
        <end position="53"/>
    </location>
</feature>